<comment type="similarity">
    <text evidence="1">Belongs to the bHLH protein family.</text>
</comment>
<dbReference type="PROSITE" id="PS50888">
    <property type="entry name" value="BHLH"/>
    <property type="match status" value="1"/>
</dbReference>
<evidence type="ECO:0000256" key="1">
    <source>
        <dbReference type="ARBA" id="ARBA00005510"/>
    </source>
</evidence>
<dbReference type="GO" id="GO:0000981">
    <property type="term" value="F:DNA-binding transcription factor activity, RNA polymerase II-specific"/>
    <property type="evidence" value="ECO:0007669"/>
    <property type="project" value="TreeGrafter"/>
</dbReference>
<gene>
    <name evidence="5" type="ORF">HPP92_004503</name>
</gene>
<keyword evidence="2" id="KW-0805">Transcription regulation</keyword>
<proteinExistence type="inferred from homology"/>
<dbReference type="Pfam" id="PF00010">
    <property type="entry name" value="HLH"/>
    <property type="match status" value="1"/>
</dbReference>
<organism evidence="5 6">
    <name type="scientific">Vanilla planifolia</name>
    <name type="common">Vanilla</name>
    <dbReference type="NCBI Taxonomy" id="51239"/>
    <lineage>
        <taxon>Eukaryota</taxon>
        <taxon>Viridiplantae</taxon>
        <taxon>Streptophyta</taxon>
        <taxon>Embryophyta</taxon>
        <taxon>Tracheophyta</taxon>
        <taxon>Spermatophyta</taxon>
        <taxon>Magnoliopsida</taxon>
        <taxon>Liliopsida</taxon>
        <taxon>Asparagales</taxon>
        <taxon>Orchidaceae</taxon>
        <taxon>Vanilloideae</taxon>
        <taxon>Vanilleae</taxon>
        <taxon>Vanilla</taxon>
    </lineage>
</organism>
<dbReference type="Gene3D" id="4.10.280.10">
    <property type="entry name" value="Helix-loop-helix DNA-binding domain"/>
    <property type="match status" value="1"/>
</dbReference>
<evidence type="ECO:0000259" key="4">
    <source>
        <dbReference type="PROSITE" id="PS50888"/>
    </source>
</evidence>
<dbReference type="InterPro" id="IPR015660">
    <property type="entry name" value="MASH1/Ascl1a-like"/>
</dbReference>
<dbReference type="GO" id="GO:0000977">
    <property type="term" value="F:RNA polymerase II transcription regulatory region sequence-specific DNA binding"/>
    <property type="evidence" value="ECO:0007669"/>
    <property type="project" value="TreeGrafter"/>
</dbReference>
<sequence length="198" mass="23069">MFSVSSACPVWVHTKKRCILPCSHFPPPLYIEISWDEAYRLAFFLEIPHSGPHSPRNLSAIRLPLEMKGREEKIDRKTVEKNRRMQMKNLCFKLASLIPKQEYISKDAMSQHDHLDQAAAYILKLRHGIERLKQRKESKPALESIKQPTKNGRLGFKLPVIEVRHQEPNLEVLLISGLEKRFAFHEVIGILEEEGLRW</sequence>
<name>A0A835VAG0_VANPL</name>
<evidence type="ECO:0000313" key="6">
    <source>
        <dbReference type="Proteomes" id="UP000639772"/>
    </source>
</evidence>
<dbReference type="Proteomes" id="UP000639772">
    <property type="component" value="Unassembled WGS sequence"/>
</dbReference>
<feature type="domain" description="BHLH" evidence="4">
    <location>
        <begin position="71"/>
        <end position="125"/>
    </location>
</feature>
<accession>A0A835VAG0</accession>
<dbReference type="PANTHER" id="PTHR13935">
    <property type="entry name" value="ACHAETE-SCUTE TRANSCRIPTION FACTOR-RELATED"/>
    <property type="match status" value="1"/>
</dbReference>
<protein>
    <recommendedName>
        <fullName evidence="4">BHLH domain-containing protein</fullName>
    </recommendedName>
</protein>
<dbReference type="InterPro" id="IPR036638">
    <property type="entry name" value="HLH_DNA-bd_sf"/>
</dbReference>
<dbReference type="OrthoDB" id="1870484at2759"/>
<dbReference type="SUPFAM" id="SSF47459">
    <property type="entry name" value="HLH, helix-loop-helix DNA-binding domain"/>
    <property type="match status" value="1"/>
</dbReference>
<evidence type="ECO:0000256" key="2">
    <source>
        <dbReference type="ARBA" id="ARBA00023015"/>
    </source>
</evidence>
<dbReference type="GO" id="GO:0090575">
    <property type="term" value="C:RNA polymerase II transcription regulator complex"/>
    <property type="evidence" value="ECO:0007669"/>
    <property type="project" value="TreeGrafter"/>
</dbReference>
<dbReference type="AlphaFoldDB" id="A0A835VAG0"/>
<evidence type="ECO:0000256" key="3">
    <source>
        <dbReference type="ARBA" id="ARBA00023163"/>
    </source>
</evidence>
<dbReference type="EMBL" id="JADCNM010000002">
    <property type="protein sequence ID" value="KAG0493509.1"/>
    <property type="molecule type" value="Genomic_DNA"/>
</dbReference>
<dbReference type="InterPro" id="IPR011598">
    <property type="entry name" value="bHLH_dom"/>
</dbReference>
<dbReference type="GO" id="GO:0046983">
    <property type="term" value="F:protein dimerization activity"/>
    <property type="evidence" value="ECO:0007669"/>
    <property type="project" value="InterPro"/>
</dbReference>
<comment type="caution">
    <text evidence="5">The sequence shown here is derived from an EMBL/GenBank/DDBJ whole genome shotgun (WGS) entry which is preliminary data.</text>
</comment>
<reference evidence="5 6" key="1">
    <citation type="journal article" date="2020" name="Nat. Food">
        <title>A phased Vanilla planifolia genome enables genetic improvement of flavour and production.</title>
        <authorList>
            <person name="Hasing T."/>
            <person name="Tang H."/>
            <person name="Brym M."/>
            <person name="Khazi F."/>
            <person name="Huang T."/>
            <person name="Chambers A.H."/>
        </authorList>
    </citation>
    <scope>NUCLEOTIDE SEQUENCE [LARGE SCALE GENOMIC DNA]</scope>
    <source>
        <tissue evidence="5">Leaf</tissue>
    </source>
</reference>
<evidence type="ECO:0000313" key="5">
    <source>
        <dbReference type="EMBL" id="KAG0493509.1"/>
    </source>
</evidence>
<dbReference type="PANTHER" id="PTHR13935:SF46">
    <property type="entry name" value="TRANSCRIPTION FACTOR BHLH167-RELATED"/>
    <property type="match status" value="1"/>
</dbReference>
<keyword evidence="3" id="KW-0804">Transcription</keyword>